<evidence type="ECO:0000313" key="3">
    <source>
        <dbReference type="Proteomes" id="UP000658980"/>
    </source>
</evidence>
<keyword evidence="1" id="KW-1133">Transmembrane helix</keyword>
<dbReference type="InterPro" id="IPR011737">
    <property type="entry name" value="CHP02206_TP0381"/>
</dbReference>
<dbReference type="Pfam" id="PF14808">
    <property type="entry name" value="TMEM164"/>
    <property type="match status" value="1"/>
</dbReference>
<sequence length="239" mass="27454">METWFGVTSVYSFVPFSLSHLLALAIAVIGIIALVSARALLREKKRLFQSLRWVLLVLLFASEFSYHYWAITNGVWSFSGQMPLHLCGIASITAMIGLLTMRPLWIQLSFYLGILPAFLALITPELPYDYQHFRFWKFFVHHTAIPWACLFLALSNPTAIHLRSVFSVYALLLVYAAFIGFYINPLTDSNYLYLMQRPTTASPLDFFGNGLWYYMNLCLTALALFILQYLAFQKFIKIS</sequence>
<feature type="transmembrane region" description="Helical" evidence="1">
    <location>
        <begin position="211"/>
        <end position="232"/>
    </location>
</feature>
<gene>
    <name evidence="2" type="ORF">H9630_09185</name>
</gene>
<name>A0ABR8WD90_9BACL</name>
<organism evidence="2 3">
    <name type="scientific">Planococcus wigleyi</name>
    <dbReference type="NCBI Taxonomy" id="2762216"/>
    <lineage>
        <taxon>Bacteria</taxon>
        <taxon>Bacillati</taxon>
        <taxon>Bacillota</taxon>
        <taxon>Bacilli</taxon>
        <taxon>Bacillales</taxon>
        <taxon>Caryophanaceae</taxon>
        <taxon>Planococcus</taxon>
    </lineage>
</organism>
<feature type="transmembrane region" description="Helical" evidence="1">
    <location>
        <begin position="53"/>
        <end position="70"/>
    </location>
</feature>
<dbReference type="EMBL" id="JACSPU010000003">
    <property type="protein sequence ID" value="MBD8014992.1"/>
    <property type="molecule type" value="Genomic_DNA"/>
</dbReference>
<dbReference type="RefSeq" id="WP_191715222.1">
    <property type="nucleotide sequence ID" value="NZ_JACSPU010000003.1"/>
</dbReference>
<protein>
    <submittedName>
        <fullName evidence="2">TIGR02206 family membrane protein</fullName>
    </submittedName>
</protein>
<accession>A0ABR8WD90</accession>
<comment type="caution">
    <text evidence="2">The sequence shown here is derived from an EMBL/GenBank/DDBJ whole genome shotgun (WGS) entry which is preliminary data.</text>
</comment>
<dbReference type="NCBIfam" id="TIGR02206">
    <property type="entry name" value="intg_mem_TP0381"/>
    <property type="match status" value="1"/>
</dbReference>
<keyword evidence="1" id="KW-0812">Transmembrane</keyword>
<reference evidence="2 3" key="1">
    <citation type="submission" date="2020-08" db="EMBL/GenBank/DDBJ databases">
        <title>A Genomic Blueprint of the Chicken Gut Microbiome.</title>
        <authorList>
            <person name="Gilroy R."/>
            <person name="Ravi A."/>
            <person name="Getino M."/>
            <person name="Pursley I."/>
            <person name="Horton D.L."/>
            <person name="Alikhan N.-F."/>
            <person name="Baker D."/>
            <person name="Gharbi K."/>
            <person name="Hall N."/>
            <person name="Watson M."/>
            <person name="Adriaenssens E.M."/>
            <person name="Foster-Nyarko E."/>
            <person name="Jarju S."/>
            <person name="Secka A."/>
            <person name="Antonio M."/>
            <person name="Oren A."/>
            <person name="Chaudhuri R."/>
            <person name="La Ragione R.M."/>
            <person name="Hildebrand F."/>
            <person name="Pallen M.J."/>
        </authorList>
    </citation>
    <scope>NUCLEOTIDE SEQUENCE [LARGE SCALE GENOMIC DNA]</scope>
    <source>
        <strain evidence="2 3">Sa1BUA13</strain>
    </source>
</reference>
<proteinExistence type="predicted"/>
<evidence type="ECO:0000256" key="1">
    <source>
        <dbReference type="SAM" id="Phobius"/>
    </source>
</evidence>
<feature type="transmembrane region" description="Helical" evidence="1">
    <location>
        <begin position="135"/>
        <end position="154"/>
    </location>
</feature>
<feature type="transmembrane region" description="Helical" evidence="1">
    <location>
        <begin position="20"/>
        <end position="41"/>
    </location>
</feature>
<feature type="transmembrane region" description="Helical" evidence="1">
    <location>
        <begin position="82"/>
        <end position="99"/>
    </location>
</feature>
<keyword evidence="1" id="KW-0472">Membrane</keyword>
<feature type="transmembrane region" description="Helical" evidence="1">
    <location>
        <begin position="166"/>
        <end position="183"/>
    </location>
</feature>
<evidence type="ECO:0000313" key="2">
    <source>
        <dbReference type="EMBL" id="MBD8014992.1"/>
    </source>
</evidence>
<keyword evidence="3" id="KW-1185">Reference proteome</keyword>
<dbReference type="Proteomes" id="UP000658980">
    <property type="component" value="Unassembled WGS sequence"/>
</dbReference>
<feature type="transmembrane region" description="Helical" evidence="1">
    <location>
        <begin position="104"/>
        <end position="123"/>
    </location>
</feature>